<dbReference type="EMBL" id="CP002395">
    <property type="protein sequence ID" value="ADU14023.1"/>
    <property type="molecule type" value="Genomic_DNA"/>
</dbReference>
<gene>
    <name evidence="1" type="ordered locus">Astex_2370</name>
</gene>
<name>E8RNC4_ASTEC</name>
<proteinExistence type="predicted"/>
<dbReference type="HOGENOM" id="CLU_1159240_0_0_5"/>
<dbReference type="RefSeq" id="WP_013479850.1">
    <property type="nucleotide sequence ID" value="NC_014816.1"/>
</dbReference>
<evidence type="ECO:0000313" key="1">
    <source>
        <dbReference type="EMBL" id="ADU14023.1"/>
    </source>
</evidence>
<dbReference type="AlphaFoldDB" id="E8RNC4"/>
<reference evidence="2" key="1">
    <citation type="submission" date="2010-12" db="EMBL/GenBank/DDBJ databases">
        <title>Complete sequence of chromosome 1 of Asticcacaulis excentricus CB 48.</title>
        <authorList>
            <consortium name="US DOE Joint Genome Institute"/>
            <person name="Lucas S."/>
            <person name="Copeland A."/>
            <person name="Lapidus A."/>
            <person name="Cheng J.-F."/>
            <person name="Bruce D."/>
            <person name="Goodwin L."/>
            <person name="Pitluck S."/>
            <person name="Teshima H."/>
            <person name="Davenport K."/>
            <person name="Detter J.C."/>
            <person name="Han C."/>
            <person name="Tapia R."/>
            <person name="Land M."/>
            <person name="Hauser L."/>
            <person name="Jeffries C."/>
            <person name="Kyrpides N."/>
            <person name="Ivanova N."/>
            <person name="Ovchinnikova G."/>
            <person name="Brun Y.V."/>
            <person name="Woyke T."/>
        </authorList>
    </citation>
    <scope>NUCLEOTIDE SEQUENCE [LARGE SCALE GENOMIC DNA]</scope>
    <source>
        <strain evidence="2">ATCC 15261 / DSM 4724 / KCTC 12464 / NCIMB 9791 / VKM B-1370 / CB 48</strain>
    </source>
</reference>
<dbReference type="Proteomes" id="UP000001492">
    <property type="component" value="Chromosome 1"/>
</dbReference>
<dbReference type="KEGG" id="aex:Astex_2370"/>
<keyword evidence="2" id="KW-1185">Reference proteome</keyword>
<sequence>MHMSWAIAIPAGLLICGCASETEGNDGKKASAEPASASSQAITASDTTSVAAVVPAEPATATASVVAAVPSKPATATPAPIDVSRCIEARKTEWETISVYCTVSREWRSDKLIDLTARVSEAVGRTIQSKKVDTGTAKFIHVTVVPPVGKAGSEVANTDPLRVSYFVYDLKSANYDKLGPVGVLDLAIDVQTHPKSLTASKDWCKARRKLAPNFCAKADVVSSASLDGAQPAKRPVKAS</sequence>
<protein>
    <submittedName>
        <fullName evidence="1">Uncharacterized protein</fullName>
    </submittedName>
</protein>
<evidence type="ECO:0000313" key="2">
    <source>
        <dbReference type="Proteomes" id="UP000001492"/>
    </source>
</evidence>
<accession>E8RNC4</accession>
<organism evidence="1 2">
    <name type="scientific">Asticcacaulis excentricus (strain ATCC 15261 / DSM 4724 / KCTC 12464 / NCIMB 9791 / VKM B-1370 / CB 48)</name>
    <dbReference type="NCBI Taxonomy" id="573065"/>
    <lineage>
        <taxon>Bacteria</taxon>
        <taxon>Pseudomonadati</taxon>
        <taxon>Pseudomonadota</taxon>
        <taxon>Alphaproteobacteria</taxon>
        <taxon>Caulobacterales</taxon>
        <taxon>Caulobacteraceae</taxon>
        <taxon>Asticcacaulis</taxon>
    </lineage>
</organism>